<reference evidence="2" key="1">
    <citation type="submission" date="2023-06" db="EMBL/GenBank/DDBJ databases">
        <title>Genomic of Parafulvivirga corallium.</title>
        <authorList>
            <person name="Wang G."/>
        </authorList>
    </citation>
    <scope>NUCLEOTIDE SEQUENCE</scope>
    <source>
        <strain evidence="2">BMA10</strain>
    </source>
</reference>
<keyword evidence="1" id="KW-1133">Transmembrane helix</keyword>
<proteinExistence type="predicted"/>
<keyword evidence="1" id="KW-0812">Transmembrane</keyword>
<gene>
    <name evidence="2" type="ORF">QQ008_24635</name>
</gene>
<evidence type="ECO:0000313" key="2">
    <source>
        <dbReference type="EMBL" id="MDN5204602.1"/>
    </source>
</evidence>
<dbReference type="EMBL" id="JAUJEA010000012">
    <property type="protein sequence ID" value="MDN5204602.1"/>
    <property type="molecule type" value="Genomic_DNA"/>
</dbReference>
<evidence type="ECO:0000256" key="1">
    <source>
        <dbReference type="SAM" id="Phobius"/>
    </source>
</evidence>
<feature type="transmembrane region" description="Helical" evidence="1">
    <location>
        <begin position="94"/>
        <end position="115"/>
    </location>
</feature>
<keyword evidence="1" id="KW-0472">Membrane</keyword>
<evidence type="ECO:0000313" key="3">
    <source>
        <dbReference type="Proteomes" id="UP001172082"/>
    </source>
</evidence>
<sequence>MKFLDRIGLTKSIEIPTSSNAKAFEQQLLNFKNSEKNRSGFLHSSKVAQSDLKVIGSTFVITKIPRFLSPFSSVGEIKGQHATKDQNVIEVRVFSVYWAFYLMIGMTPILALFGIYFSKESFPEFKVIWLFSLFGFNVLNYLVLRYNTIRLEQEFRVFITEEILRKAP</sequence>
<protein>
    <submittedName>
        <fullName evidence="2">Uncharacterized protein</fullName>
    </submittedName>
</protein>
<comment type="caution">
    <text evidence="2">The sequence shown here is derived from an EMBL/GenBank/DDBJ whole genome shotgun (WGS) entry which is preliminary data.</text>
</comment>
<keyword evidence="3" id="KW-1185">Reference proteome</keyword>
<accession>A0ABT8KXC0</accession>
<organism evidence="2 3">
    <name type="scientific">Splendidivirga corallicola</name>
    <dbReference type="NCBI Taxonomy" id="3051826"/>
    <lineage>
        <taxon>Bacteria</taxon>
        <taxon>Pseudomonadati</taxon>
        <taxon>Bacteroidota</taxon>
        <taxon>Cytophagia</taxon>
        <taxon>Cytophagales</taxon>
        <taxon>Splendidivirgaceae</taxon>
        <taxon>Splendidivirga</taxon>
    </lineage>
</organism>
<name>A0ABT8KXC0_9BACT</name>
<dbReference type="Proteomes" id="UP001172082">
    <property type="component" value="Unassembled WGS sequence"/>
</dbReference>
<dbReference type="RefSeq" id="WP_346754626.1">
    <property type="nucleotide sequence ID" value="NZ_JAUJEA010000012.1"/>
</dbReference>
<feature type="transmembrane region" description="Helical" evidence="1">
    <location>
        <begin position="127"/>
        <end position="144"/>
    </location>
</feature>